<dbReference type="EMBL" id="VOQQ01000001">
    <property type="protein sequence ID" value="TXC63569.1"/>
    <property type="molecule type" value="Genomic_DNA"/>
</dbReference>
<gene>
    <name evidence="3" type="ORF">FRZ32_07775</name>
</gene>
<dbReference type="PANTHER" id="PTHR30251:SF4">
    <property type="entry name" value="SLR1668 PROTEIN"/>
    <property type="match status" value="1"/>
</dbReference>
<dbReference type="SUPFAM" id="SSF49354">
    <property type="entry name" value="PapD-like"/>
    <property type="match status" value="1"/>
</dbReference>
<dbReference type="AlphaFoldDB" id="A0A5C6TTM7"/>
<organism evidence="3 4">
    <name type="scientific">Allosphingosinicella ginsenosidimutans</name>
    <dbReference type="NCBI Taxonomy" id="1176539"/>
    <lineage>
        <taxon>Bacteria</taxon>
        <taxon>Pseudomonadati</taxon>
        <taxon>Pseudomonadota</taxon>
        <taxon>Alphaproteobacteria</taxon>
        <taxon>Sphingomonadales</taxon>
        <taxon>Sphingomonadaceae</taxon>
        <taxon>Allosphingosinicella</taxon>
    </lineage>
</organism>
<accession>A0A5C6TTM7</accession>
<proteinExistence type="predicted"/>
<dbReference type="InterPro" id="IPR050643">
    <property type="entry name" value="Periplasmic_pilus_chap"/>
</dbReference>
<feature type="chain" id="PRO_5022700085" evidence="1">
    <location>
        <begin position="24"/>
        <end position="250"/>
    </location>
</feature>
<dbReference type="OrthoDB" id="369595at2"/>
<keyword evidence="4" id="KW-1185">Reference proteome</keyword>
<dbReference type="InterPro" id="IPR016147">
    <property type="entry name" value="Pili_assmbl_chaperone_N"/>
</dbReference>
<name>A0A5C6TTM7_9SPHN</name>
<dbReference type="RefSeq" id="WP_147042975.1">
    <property type="nucleotide sequence ID" value="NZ_BAABIR010000003.1"/>
</dbReference>
<evidence type="ECO:0000313" key="3">
    <source>
        <dbReference type="EMBL" id="TXC63569.1"/>
    </source>
</evidence>
<evidence type="ECO:0000256" key="1">
    <source>
        <dbReference type="SAM" id="SignalP"/>
    </source>
</evidence>
<feature type="signal peptide" evidence="1">
    <location>
        <begin position="1"/>
        <end position="23"/>
    </location>
</feature>
<keyword evidence="1" id="KW-0732">Signal</keyword>
<dbReference type="Proteomes" id="UP000321249">
    <property type="component" value="Unassembled WGS sequence"/>
</dbReference>
<protein>
    <submittedName>
        <fullName evidence="3">Fimbria/pilus periplasmic chaperone</fullName>
    </submittedName>
</protein>
<sequence length="250" mass="26515">MLSKLVRAVLAAAIAFGATASEAARVAPMIVEVQPSGRGAIARVELTNPDARTFPVEAQMMRGEISDTGELTLTPADDDFLVFPAQAVVQPNSQQVFRVQYVGDPALDHSELYYLAIRQVPVDMSVAQNQVQVVVNFNVLVNVIPDGAVANPEMVSAHPATRNDAAGIEVQIANRGNRYFNAGTLEWRIAGTGADGQAYAQTIPPNEIIRSVGVGVVAPGRTRTFFVPTQRPLADAPIQVTLNVPSGSGS</sequence>
<dbReference type="Pfam" id="PF00345">
    <property type="entry name" value="PapD_N"/>
    <property type="match status" value="1"/>
</dbReference>
<evidence type="ECO:0000259" key="2">
    <source>
        <dbReference type="Pfam" id="PF00345"/>
    </source>
</evidence>
<reference evidence="3 4" key="1">
    <citation type="journal article" date="2015" name="J. Microbiol.">
        <title>Sphingosinicella ginsenosidimutans sp. nov., with ginsenoside converting activity.</title>
        <authorList>
            <person name="Kim J.K."/>
            <person name="Kang M.S."/>
            <person name="Park S.C."/>
            <person name="Kim K.M."/>
            <person name="Choi K."/>
            <person name="Yoon M.H."/>
            <person name="Im W.T."/>
        </authorList>
    </citation>
    <scope>NUCLEOTIDE SEQUENCE [LARGE SCALE GENOMIC DNA]</scope>
    <source>
        <strain evidence="3 4">BS-11</strain>
    </source>
</reference>
<dbReference type="GO" id="GO:0071555">
    <property type="term" value="P:cell wall organization"/>
    <property type="evidence" value="ECO:0007669"/>
    <property type="project" value="InterPro"/>
</dbReference>
<dbReference type="InterPro" id="IPR008962">
    <property type="entry name" value="PapD-like_sf"/>
</dbReference>
<comment type="caution">
    <text evidence="3">The sequence shown here is derived from an EMBL/GenBank/DDBJ whole genome shotgun (WGS) entry which is preliminary data.</text>
</comment>
<dbReference type="Gene3D" id="2.60.40.10">
    <property type="entry name" value="Immunoglobulins"/>
    <property type="match status" value="1"/>
</dbReference>
<dbReference type="InterPro" id="IPR013783">
    <property type="entry name" value="Ig-like_fold"/>
</dbReference>
<feature type="domain" description="Pili assembly chaperone N-terminal" evidence="2">
    <location>
        <begin position="42"/>
        <end position="145"/>
    </location>
</feature>
<dbReference type="PANTHER" id="PTHR30251">
    <property type="entry name" value="PILUS ASSEMBLY CHAPERONE"/>
    <property type="match status" value="1"/>
</dbReference>
<dbReference type="GO" id="GO:0030288">
    <property type="term" value="C:outer membrane-bounded periplasmic space"/>
    <property type="evidence" value="ECO:0007669"/>
    <property type="project" value="InterPro"/>
</dbReference>
<evidence type="ECO:0000313" key="4">
    <source>
        <dbReference type="Proteomes" id="UP000321249"/>
    </source>
</evidence>